<evidence type="ECO:0000313" key="5">
    <source>
        <dbReference type="EMBL" id="MBL6077729.1"/>
    </source>
</evidence>
<name>A0ABS1TZ89_9PROT</name>
<reference evidence="5 6" key="1">
    <citation type="submission" date="2021-01" db="EMBL/GenBank/DDBJ databases">
        <title>Belnapia mucosa sp. nov. and Belnapia arida sp. nov., isolated from the Tabernas Desert (Almeria, Spain).</title>
        <authorList>
            <person name="Molina-Menor E."/>
            <person name="Vidal-Verdu A."/>
            <person name="Calonge A."/>
            <person name="Satari L."/>
            <person name="Pereto J."/>
            <person name="Porcar M."/>
        </authorList>
    </citation>
    <scope>NUCLEOTIDE SEQUENCE [LARGE SCALE GENOMIC DNA]</scope>
    <source>
        <strain evidence="5 6">T18</strain>
    </source>
</reference>
<dbReference type="InterPro" id="IPR002071">
    <property type="entry name" value="Thermonucl_AS"/>
</dbReference>
<dbReference type="InterPro" id="IPR035437">
    <property type="entry name" value="SNase_OB-fold_sf"/>
</dbReference>
<keyword evidence="2" id="KW-0255">Endonuclease</keyword>
<proteinExistence type="predicted"/>
<dbReference type="EMBL" id="JAETWB010000001">
    <property type="protein sequence ID" value="MBL6077729.1"/>
    <property type="molecule type" value="Genomic_DNA"/>
</dbReference>
<evidence type="ECO:0000256" key="3">
    <source>
        <dbReference type="ARBA" id="ARBA00022801"/>
    </source>
</evidence>
<gene>
    <name evidence="5" type="ORF">JMJ56_06905</name>
</gene>
<evidence type="ECO:0000256" key="1">
    <source>
        <dbReference type="ARBA" id="ARBA00022722"/>
    </source>
</evidence>
<dbReference type="PROSITE" id="PS01284">
    <property type="entry name" value="TNASE_2"/>
    <property type="match status" value="1"/>
</dbReference>
<dbReference type="Proteomes" id="UP000660885">
    <property type="component" value="Unassembled WGS sequence"/>
</dbReference>
<dbReference type="Gene3D" id="2.40.50.90">
    <property type="match status" value="1"/>
</dbReference>
<feature type="domain" description="TNase-like" evidence="4">
    <location>
        <begin position="26"/>
        <end position="147"/>
    </location>
</feature>
<dbReference type="PROSITE" id="PS50830">
    <property type="entry name" value="TNASE_3"/>
    <property type="match status" value="1"/>
</dbReference>
<sequence>MVIEATAERPWIVGDTGGTRRIPHAADFAGRVVGITDGDTLTVLTAEREEVRVRLAEIDAPESSQPFGTRAKQALSSLAFGRQARVIVVDTDRYGRTVARVYVGGIDVNAEIVRQGTAWVYGRYSRDPVLLGLESGARRTRQGLWILPESERVPPWEWRQQHRR</sequence>
<evidence type="ECO:0000313" key="6">
    <source>
        <dbReference type="Proteomes" id="UP000660885"/>
    </source>
</evidence>
<dbReference type="SUPFAM" id="SSF50199">
    <property type="entry name" value="Staphylococcal nuclease"/>
    <property type="match status" value="1"/>
</dbReference>
<dbReference type="PANTHER" id="PTHR12302:SF3">
    <property type="entry name" value="SERINE_THREONINE-PROTEIN KINASE 31"/>
    <property type="match status" value="1"/>
</dbReference>
<keyword evidence="1" id="KW-0540">Nuclease</keyword>
<dbReference type="InterPro" id="IPR016071">
    <property type="entry name" value="Staphylococal_nuclease_OB-fold"/>
</dbReference>
<accession>A0ABS1TZ89</accession>
<organism evidence="5 6">
    <name type="scientific">Belnapia arida</name>
    <dbReference type="NCBI Taxonomy" id="2804533"/>
    <lineage>
        <taxon>Bacteria</taxon>
        <taxon>Pseudomonadati</taxon>
        <taxon>Pseudomonadota</taxon>
        <taxon>Alphaproteobacteria</taxon>
        <taxon>Acetobacterales</taxon>
        <taxon>Roseomonadaceae</taxon>
        <taxon>Belnapia</taxon>
    </lineage>
</organism>
<dbReference type="RefSeq" id="WP_202830904.1">
    <property type="nucleotide sequence ID" value="NZ_JAETWB010000001.1"/>
</dbReference>
<dbReference type="SMART" id="SM00318">
    <property type="entry name" value="SNc"/>
    <property type="match status" value="1"/>
</dbReference>
<evidence type="ECO:0000256" key="2">
    <source>
        <dbReference type="ARBA" id="ARBA00022759"/>
    </source>
</evidence>
<dbReference type="Pfam" id="PF00565">
    <property type="entry name" value="SNase"/>
    <property type="match status" value="1"/>
</dbReference>
<comment type="caution">
    <text evidence="5">The sequence shown here is derived from an EMBL/GenBank/DDBJ whole genome shotgun (WGS) entry which is preliminary data.</text>
</comment>
<dbReference type="PROSITE" id="PS01123">
    <property type="entry name" value="TNASE_1"/>
    <property type="match status" value="1"/>
</dbReference>
<protein>
    <submittedName>
        <fullName evidence="5">Thermonuclease family protein</fullName>
    </submittedName>
</protein>
<keyword evidence="6" id="KW-1185">Reference proteome</keyword>
<keyword evidence="3" id="KW-0378">Hydrolase</keyword>
<evidence type="ECO:0000259" key="4">
    <source>
        <dbReference type="PROSITE" id="PS50830"/>
    </source>
</evidence>
<dbReference type="PANTHER" id="PTHR12302">
    <property type="entry name" value="EBNA2 BINDING PROTEIN P100"/>
    <property type="match status" value="1"/>
</dbReference>